<dbReference type="Proteomes" id="UP000595564">
    <property type="component" value="Chromosome"/>
</dbReference>
<evidence type="ECO:0000256" key="2">
    <source>
        <dbReference type="ARBA" id="ARBA00009130"/>
    </source>
</evidence>
<accession>A0A7R6PP86</accession>
<dbReference type="PRINTS" id="PR00411">
    <property type="entry name" value="PNDRDTASEI"/>
</dbReference>
<dbReference type="Pfam" id="PF07992">
    <property type="entry name" value="Pyr_redox_2"/>
    <property type="match status" value="1"/>
</dbReference>
<dbReference type="Pfam" id="PF02852">
    <property type="entry name" value="Pyr_redox_dim"/>
    <property type="match status" value="1"/>
</dbReference>
<keyword evidence="3" id="KW-0285">Flavoprotein</keyword>
<dbReference type="InterPro" id="IPR016156">
    <property type="entry name" value="FAD/NAD-linked_Rdtase_dimer_sf"/>
</dbReference>
<evidence type="ECO:0000259" key="7">
    <source>
        <dbReference type="Pfam" id="PF02852"/>
    </source>
</evidence>
<evidence type="ECO:0000313" key="9">
    <source>
        <dbReference type="EMBL" id="BBB32766.1"/>
    </source>
</evidence>
<name>A0A7R6PP86_9BACT</name>
<dbReference type="EMBL" id="AP017470">
    <property type="protein sequence ID" value="BBB32766.1"/>
    <property type="molecule type" value="Genomic_DNA"/>
</dbReference>
<dbReference type="InterPro" id="IPR023753">
    <property type="entry name" value="FAD/NAD-binding_dom"/>
</dbReference>
<dbReference type="SUPFAM" id="SSF51905">
    <property type="entry name" value="FAD/NAD(P)-binding domain"/>
    <property type="match status" value="1"/>
</dbReference>
<dbReference type="AlphaFoldDB" id="A0A7R6PP86"/>
<keyword evidence="10" id="KW-1185">Reference proteome</keyword>
<protein>
    <submittedName>
        <fullName evidence="9">NADH oxidase</fullName>
    </submittedName>
</protein>
<keyword evidence="6" id="KW-0676">Redox-active center</keyword>
<comment type="cofactor">
    <cofactor evidence="1">
        <name>FAD</name>
        <dbReference type="ChEBI" id="CHEBI:57692"/>
    </cofactor>
</comment>
<evidence type="ECO:0000256" key="6">
    <source>
        <dbReference type="ARBA" id="ARBA00023284"/>
    </source>
</evidence>
<dbReference type="RefSeq" id="WP_201327071.1">
    <property type="nucleotide sequence ID" value="NZ_AP017470.1"/>
</dbReference>
<reference evidence="9 10" key="1">
    <citation type="journal article" date="2012" name="Extremophiles">
        <title>Thermotomaculum hydrothermale gen. nov., sp. nov., a novel heterotrophic thermophile within the phylum Acidobacteria from a deep-sea hydrothermal vent chimney in the Southern Okinawa Trough.</title>
        <authorList>
            <person name="Izumi H."/>
            <person name="Nunoura T."/>
            <person name="Miyazaki M."/>
            <person name="Mino S."/>
            <person name="Toki T."/>
            <person name="Takai K."/>
            <person name="Sako Y."/>
            <person name="Sawabe T."/>
            <person name="Nakagawa S."/>
        </authorList>
    </citation>
    <scope>NUCLEOTIDE SEQUENCE [LARGE SCALE GENOMIC DNA]</scope>
    <source>
        <strain evidence="9 10">AC55</strain>
    </source>
</reference>
<evidence type="ECO:0000256" key="1">
    <source>
        <dbReference type="ARBA" id="ARBA00001974"/>
    </source>
</evidence>
<dbReference type="InterPro" id="IPR050260">
    <property type="entry name" value="FAD-bd_OxRdtase"/>
</dbReference>
<dbReference type="PANTHER" id="PTHR43429">
    <property type="entry name" value="PYRIDINE NUCLEOTIDE-DISULFIDE OXIDOREDUCTASE DOMAIN-CONTAINING"/>
    <property type="match status" value="1"/>
</dbReference>
<evidence type="ECO:0000313" key="10">
    <source>
        <dbReference type="Proteomes" id="UP000595564"/>
    </source>
</evidence>
<dbReference type="PANTHER" id="PTHR43429:SF1">
    <property type="entry name" value="NAD(P)H SULFUR OXIDOREDUCTASE (COA-DEPENDENT)"/>
    <property type="match status" value="1"/>
</dbReference>
<feature type="domain" description="Pyridine nucleotide-disulphide oxidoreductase dimerisation" evidence="7">
    <location>
        <begin position="328"/>
        <end position="429"/>
    </location>
</feature>
<dbReference type="GO" id="GO:0016491">
    <property type="term" value="F:oxidoreductase activity"/>
    <property type="evidence" value="ECO:0007669"/>
    <property type="project" value="UniProtKB-KW"/>
</dbReference>
<keyword evidence="4" id="KW-0274">FAD</keyword>
<sequence>MGNRYVVIGGIAAGMSAASRIKKVDKGAEVIVLEKGEFISYGACSMPYYIANPDGDYKDLIVLTVDDARDKRGIDVRTNHLVLGISPNEKRVFYKELISGKEKSINYDRLVIATGASPVKPPIPGIDNENVFSLRTLNDGVAIKKFIEEKKPKKAVIIGAGYIGLEMAESFKESGLDVTIVEMLEKPMPNYNGEIINSILKTLEGNGVKAYFNTTVERIDNDRVITTSGEFEADIVLLATGVKPNSKLAKDAGIELGVNGAIAVDSKMETSISGIFAAGDCAESIHRITNRKTYVPLGTVANKQGRVAGLNAARELARFPGVIKSAEFKLFDKEVASCGLTLNDALNEGFDPVEIVITASSAAHGYKYKYPIQVAMIGDKKTGKLLGCQMIGKTGVAHRINIVATAIFNGNTVKEFSMFDLAYAPPFSPVWDPVLVAANVLSGKLK</sequence>
<keyword evidence="5" id="KW-0560">Oxidoreductase</keyword>
<dbReference type="Gene3D" id="3.50.50.60">
    <property type="entry name" value="FAD/NAD(P)-binding domain"/>
    <property type="match status" value="2"/>
</dbReference>
<comment type="similarity">
    <text evidence="2">Belongs to the class-III pyridine nucleotide-disulfide oxidoreductase family.</text>
</comment>
<gene>
    <name evidence="9" type="ORF">TTHT_1248</name>
</gene>
<evidence type="ECO:0000256" key="3">
    <source>
        <dbReference type="ARBA" id="ARBA00022630"/>
    </source>
</evidence>
<organism evidence="9 10">
    <name type="scientific">Thermotomaculum hydrothermale</name>
    <dbReference type="NCBI Taxonomy" id="981385"/>
    <lineage>
        <taxon>Bacteria</taxon>
        <taxon>Pseudomonadati</taxon>
        <taxon>Acidobacteriota</taxon>
        <taxon>Holophagae</taxon>
        <taxon>Thermotomaculales</taxon>
        <taxon>Thermotomaculaceae</taxon>
        <taxon>Thermotomaculum</taxon>
    </lineage>
</organism>
<dbReference type="PRINTS" id="PR00368">
    <property type="entry name" value="FADPNR"/>
</dbReference>
<dbReference type="InterPro" id="IPR036188">
    <property type="entry name" value="FAD/NAD-bd_sf"/>
</dbReference>
<dbReference type="InterPro" id="IPR004099">
    <property type="entry name" value="Pyr_nucl-diS_OxRdtase_dimer"/>
</dbReference>
<evidence type="ECO:0000259" key="8">
    <source>
        <dbReference type="Pfam" id="PF07992"/>
    </source>
</evidence>
<dbReference type="SUPFAM" id="SSF55424">
    <property type="entry name" value="FAD/NAD-linked reductases, dimerisation (C-terminal) domain"/>
    <property type="match status" value="1"/>
</dbReference>
<evidence type="ECO:0000256" key="5">
    <source>
        <dbReference type="ARBA" id="ARBA00023002"/>
    </source>
</evidence>
<evidence type="ECO:0000256" key="4">
    <source>
        <dbReference type="ARBA" id="ARBA00022827"/>
    </source>
</evidence>
<dbReference type="KEGG" id="thyd:TTHT_1248"/>
<feature type="domain" description="FAD/NAD(P)-binding" evidence="8">
    <location>
        <begin position="4"/>
        <end position="292"/>
    </location>
</feature>
<proteinExistence type="inferred from homology"/>